<dbReference type="GO" id="GO:0060271">
    <property type="term" value="P:cilium assembly"/>
    <property type="evidence" value="ECO:0007669"/>
    <property type="project" value="Ensembl"/>
</dbReference>
<organism evidence="9 10">
    <name type="scientific">Coturnix japonica</name>
    <name type="common">Japanese quail</name>
    <name type="synonym">Coturnix coturnix japonica</name>
    <dbReference type="NCBI Taxonomy" id="93934"/>
    <lineage>
        <taxon>Eukaryota</taxon>
        <taxon>Metazoa</taxon>
        <taxon>Chordata</taxon>
        <taxon>Craniata</taxon>
        <taxon>Vertebrata</taxon>
        <taxon>Euteleostomi</taxon>
        <taxon>Archelosauria</taxon>
        <taxon>Archosauria</taxon>
        <taxon>Dinosauria</taxon>
        <taxon>Saurischia</taxon>
        <taxon>Theropoda</taxon>
        <taxon>Coelurosauria</taxon>
        <taxon>Aves</taxon>
        <taxon>Neognathae</taxon>
        <taxon>Galloanserae</taxon>
        <taxon>Galliformes</taxon>
        <taxon>Phasianidae</taxon>
        <taxon>Perdicinae</taxon>
        <taxon>Coturnix</taxon>
    </lineage>
</organism>
<keyword evidence="10" id="KW-1185">Reference proteome</keyword>
<evidence type="ECO:0000256" key="2">
    <source>
        <dbReference type="ARBA" id="ARBA00008384"/>
    </source>
</evidence>
<reference evidence="9" key="3">
    <citation type="submission" date="2025-09" db="UniProtKB">
        <authorList>
            <consortium name="Ensembl"/>
        </authorList>
    </citation>
    <scope>IDENTIFICATION</scope>
</reference>
<dbReference type="GO" id="GO:0051301">
    <property type="term" value="P:cell division"/>
    <property type="evidence" value="ECO:0007669"/>
    <property type="project" value="UniProtKB-KW"/>
</dbReference>
<keyword evidence="5" id="KW-0131">Cell cycle</keyword>
<dbReference type="GO" id="GO:0005814">
    <property type="term" value="C:centriole"/>
    <property type="evidence" value="ECO:0007669"/>
    <property type="project" value="Ensembl"/>
</dbReference>
<dbReference type="GO" id="GO:0048471">
    <property type="term" value="C:perinuclear region of cytoplasm"/>
    <property type="evidence" value="ECO:0007669"/>
    <property type="project" value="Ensembl"/>
</dbReference>
<evidence type="ECO:0000259" key="8">
    <source>
        <dbReference type="Pfam" id="PF09759"/>
    </source>
</evidence>
<reference evidence="9" key="1">
    <citation type="submission" date="2015-11" db="EMBL/GenBank/DDBJ databases">
        <authorList>
            <consortium name="International Coturnix japonica Genome Analysis Consortium"/>
            <person name="Warren W."/>
            <person name="Burt D.W."/>
            <person name="Antin P.B."/>
            <person name="Lanford R."/>
            <person name="Gros J."/>
            <person name="Wilson R.K."/>
        </authorList>
    </citation>
    <scope>NUCLEOTIDE SEQUENCE [LARGE SCALE GENOMIC DNA]</scope>
</reference>
<proteinExistence type="inferred from homology"/>
<dbReference type="Pfam" id="PF09759">
    <property type="entry name" value="Atx10homo_assoc"/>
    <property type="match status" value="1"/>
</dbReference>
<dbReference type="InterPro" id="IPR011989">
    <property type="entry name" value="ARM-like"/>
</dbReference>
<dbReference type="InterPro" id="IPR051374">
    <property type="entry name" value="Ataxin-10/CTR86_families"/>
</dbReference>
<dbReference type="Gene3D" id="1.25.10.10">
    <property type="entry name" value="Leucine-rich Repeat Variant"/>
    <property type="match status" value="2"/>
</dbReference>
<feature type="compositionally biased region" description="Basic residues" evidence="7">
    <location>
        <begin position="73"/>
        <end position="89"/>
    </location>
</feature>
<evidence type="ECO:0000256" key="4">
    <source>
        <dbReference type="ARBA" id="ARBA00022618"/>
    </source>
</evidence>
<feature type="region of interest" description="Disordered" evidence="7">
    <location>
        <begin position="61"/>
        <end position="116"/>
    </location>
</feature>
<evidence type="ECO:0000256" key="3">
    <source>
        <dbReference type="ARBA" id="ARBA00018804"/>
    </source>
</evidence>
<evidence type="ECO:0000313" key="9">
    <source>
        <dbReference type="Ensembl" id="ENSCJPP00005020026.1"/>
    </source>
</evidence>
<dbReference type="GO" id="GO:0031175">
    <property type="term" value="P:neuron projection development"/>
    <property type="evidence" value="ECO:0007669"/>
    <property type="project" value="Ensembl"/>
</dbReference>
<dbReference type="GO" id="GO:0036064">
    <property type="term" value="C:ciliary basal body"/>
    <property type="evidence" value="ECO:0007669"/>
    <property type="project" value="Ensembl"/>
</dbReference>
<comment type="subcellular location">
    <subcellularLocation>
        <location evidence="1">Midbody</location>
    </subcellularLocation>
</comment>
<evidence type="ECO:0000256" key="5">
    <source>
        <dbReference type="ARBA" id="ARBA00023306"/>
    </source>
</evidence>
<dbReference type="GO" id="GO:0005886">
    <property type="term" value="C:plasma membrane"/>
    <property type="evidence" value="ECO:0007669"/>
    <property type="project" value="Ensembl"/>
</dbReference>
<dbReference type="Ensembl" id="ENSCJPT00005027663.1">
    <property type="protein sequence ID" value="ENSCJPP00005020026.1"/>
    <property type="gene ID" value="ENSCJPG00005016180.1"/>
</dbReference>
<evidence type="ECO:0000313" key="10">
    <source>
        <dbReference type="Proteomes" id="UP000694412"/>
    </source>
</evidence>
<comment type="function">
    <text evidence="6">May play a role in the regulation of cytokinesis. May play a role in signaling by stimulating protein glycosylation. Induces neuritogenesis by activating the Ras-MAP kinase pathway and is necessary for the survival of cerebellar neurons. Does not appear to play a major role in ciliogenesis.</text>
</comment>
<evidence type="ECO:0000256" key="6">
    <source>
        <dbReference type="ARBA" id="ARBA00045173"/>
    </source>
</evidence>
<accession>A0A8C2TZK1</accession>
<dbReference type="Proteomes" id="UP000694412">
    <property type="component" value="Chromosome 1"/>
</dbReference>
<reference evidence="9" key="2">
    <citation type="submission" date="2025-08" db="UniProtKB">
        <authorList>
            <consortium name="Ensembl"/>
        </authorList>
    </citation>
    <scope>IDENTIFICATION</scope>
</reference>
<evidence type="ECO:0000256" key="7">
    <source>
        <dbReference type="SAM" id="MobiDB-lite"/>
    </source>
</evidence>
<gene>
    <name evidence="9" type="primary">ATXN10</name>
</gene>
<dbReference type="PANTHER" id="PTHR13255">
    <property type="entry name" value="ATAXIN-10"/>
    <property type="match status" value="1"/>
</dbReference>
<comment type="similarity">
    <text evidence="2">Belongs to the ataxin-10 family.</text>
</comment>
<dbReference type="InterPro" id="IPR016024">
    <property type="entry name" value="ARM-type_fold"/>
</dbReference>
<dbReference type="GeneTree" id="ENSGT00390000010377"/>
<dbReference type="GO" id="GO:0043025">
    <property type="term" value="C:neuronal cell body"/>
    <property type="evidence" value="ECO:0007669"/>
    <property type="project" value="Ensembl"/>
</dbReference>
<dbReference type="GO" id="GO:0030425">
    <property type="term" value="C:dendrite"/>
    <property type="evidence" value="ECO:0007669"/>
    <property type="project" value="Ensembl"/>
</dbReference>
<protein>
    <recommendedName>
        <fullName evidence="3">Ataxin-10</fullName>
    </recommendedName>
</protein>
<dbReference type="InterPro" id="IPR019156">
    <property type="entry name" value="Ataxin-10_domain"/>
</dbReference>
<dbReference type="GO" id="GO:0030496">
    <property type="term" value="C:midbody"/>
    <property type="evidence" value="ECO:0007669"/>
    <property type="project" value="UniProtKB-SubCell"/>
</dbReference>
<dbReference type="AlphaFoldDB" id="A0A8C2TZK1"/>
<feature type="domain" description="Ataxin-10" evidence="8">
    <location>
        <begin position="514"/>
        <end position="608"/>
    </location>
</feature>
<dbReference type="SUPFAM" id="SSF48371">
    <property type="entry name" value="ARM repeat"/>
    <property type="match status" value="1"/>
</dbReference>
<dbReference type="PANTHER" id="PTHR13255:SF0">
    <property type="entry name" value="ATAXIN-10"/>
    <property type="match status" value="1"/>
</dbReference>
<dbReference type="GO" id="GO:0032465">
    <property type="term" value="P:regulation of cytokinesis"/>
    <property type="evidence" value="ECO:0007669"/>
    <property type="project" value="Ensembl"/>
</dbReference>
<keyword evidence="4" id="KW-0132">Cell division</keyword>
<evidence type="ECO:0000256" key="1">
    <source>
        <dbReference type="ARBA" id="ARBA00004214"/>
    </source>
</evidence>
<dbReference type="GO" id="GO:0005829">
    <property type="term" value="C:cytosol"/>
    <property type="evidence" value="ECO:0007669"/>
    <property type="project" value="Ensembl"/>
</dbReference>
<sequence length="618" mass="69317">MFVLHVASIYLPGCAESHRMVLRAPVGRRIKADREDIPTDNLLRVFLRKRQCFTEHSPECPLCPVGQPSRHPATGRKRKKQRSKGKKHSPFSSSTGPGQLQGAAERTAHPPSPSARCWGRAAAISARRGRSWAVPGYAMAAKAGALPEVAARLKRLMAAEPSARLESVRAMTGLFREAQPREMAEESLFRDLLEILMRASNEIEQACKDSSELLGLDTCLMLIAECFRCLRNACVQCAKNQHIMRNLGLIATSVHLIKLLDGMQVKEEPLLIAFRCSLQFLGNIAAGNGDSQNSIWKCAFPDLFLTCLTYSDEKIVAYCCMVLFTCLNSEKVKELLDPGNLSVALHVIKVYKERLESEWSFLIVTDYLLQCPELVKALYAKLSNQERVTFLELMMAKVSEKNSVTSEEMNVFMRHAEFLSGCFKEKCEAVLKLTSAADAEDEEALVTIRLLDILCEMTSNNGQLEYLQTLPDLLQTAIDTLRLTHLAGKQTVNIFTATHSMKWQEEISHPAVGFKAHLIRLIGNLCYKNKENQDKVYELDGIPLILDNCSIDDNNPFLNQWAVYAIRNLTEQNERNQELIAQMEEKGLADNSALESMGLQIEKQDEKLILRSAQKKPS</sequence>
<name>A0A8C2TZK1_COTJA</name>